<evidence type="ECO:0000256" key="7">
    <source>
        <dbReference type="ARBA" id="ARBA00023209"/>
    </source>
</evidence>
<dbReference type="SMART" id="SM00046">
    <property type="entry name" value="DAGKc"/>
    <property type="match status" value="1"/>
</dbReference>
<evidence type="ECO:0000256" key="3">
    <source>
        <dbReference type="ARBA" id="ARBA00022679"/>
    </source>
</evidence>
<dbReference type="PANTHER" id="PTHR12358">
    <property type="entry name" value="SPHINGOSINE KINASE"/>
    <property type="match status" value="1"/>
</dbReference>
<comment type="similarity">
    <text evidence="2">Belongs to the diacylglycerol/lipid kinase family.</text>
</comment>
<name>C5BWQ7_BEUC1</name>
<dbReference type="InterPro" id="IPR017438">
    <property type="entry name" value="ATP-NAD_kinase_N"/>
</dbReference>
<dbReference type="STRING" id="471853.Bcav_2473"/>
<keyword evidence="4" id="KW-0547">Nucleotide-binding</keyword>
<keyword evidence="7" id="KW-0443">Lipid metabolism</keyword>
<keyword evidence="8" id="KW-1208">Phospholipid metabolism</keyword>
<organism evidence="11 12">
    <name type="scientific">Beutenbergia cavernae (strain ATCC BAA-8 / DSM 12333 / CCUG 43141 / JCM 11478 / NBRC 16432 / NCIMB 13614 / HKI 0122)</name>
    <dbReference type="NCBI Taxonomy" id="471853"/>
    <lineage>
        <taxon>Bacteria</taxon>
        <taxon>Bacillati</taxon>
        <taxon>Actinomycetota</taxon>
        <taxon>Actinomycetes</taxon>
        <taxon>Micrococcales</taxon>
        <taxon>Beutenbergiaceae</taxon>
        <taxon>Beutenbergia</taxon>
    </lineage>
</organism>
<evidence type="ECO:0000313" key="12">
    <source>
        <dbReference type="Proteomes" id="UP000007962"/>
    </source>
</evidence>
<keyword evidence="7" id="KW-0594">Phospholipid biosynthesis</keyword>
<dbReference type="SUPFAM" id="SSF111331">
    <property type="entry name" value="NAD kinase/diacylglycerol kinase-like"/>
    <property type="match status" value="1"/>
</dbReference>
<evidence type="ECO:0000256" key="4">
    <source>
        <dbReference type="ARBA" id="ARBA00022741"/>
    </source>
</evidence>
<dbReference type="EMBL" id="CP001618">
    <property type="protein sequence ID" value="ACQ80723.1"/>
    <property type="molecule type" value="Genomic_DNA"/>
</dbReference>
<comment type="cofactor">
    <cofactor evidence="1">
        <name>Mg(2+)</name>
        <dbReference type="ChEBI" id="CHEBI:18420"/>
    </cofactor>
</comment>
<dbReference type="PANTHER" id="PTHR12358:SF54">
    <property type="entry name" value="SPHINGOSINE KINASE RELATED PROTEIN"/>
    <property type="match status" value="1"/>
</dbReference>
<dbReference type="eggNOG" id="COG1597">
    <property type="taxonomic scope" value="Bacteria"/>
</dbReference>
<feature type="domain" description="DAGKc" evidence="10">
    <location>
        <begin position="49"/>
        <end position="179"/>
    </location>
</feature>
<dbReference type="OrthoDB" id="3171056at2"/>
<dbReference type="Proteomes" id="UP000007962">
    <property type="component" value="Chromosome"/>
</dbReference>
<dbReference type="Pfam" id="PF00781">
    <property type="entry name" value="DAGK_cat"/>
    <property type="match status" value="1"/>
</dbReference>
<dbReference type="InterPro" id="IPR050187">
    <property type="entry name" value="Lipid_Phosphate_FormReg"/>
</dbReference>
<dbReference type="InterPro" id="IPR001206">
    <property type="entry name" value="Diacylglycerol_kinase_cat_dom"/>
</dbReference>
<evidence type="ECO:0000256" key="5">
    <source>
        <dbReference type="ARBA" id="ARBA00022777"/>
    </source>
</evidence>
<dbReference type="AlphaFoldDB" id="C5BWQ7"/>
<evidence type="ECO:0000256" key="8">
    <source>
        <dbReference type="ARBA" id="ARBA00023264"/>
    </source>
</evidence>
<evidence type="ECO:0000256" key="6">
    <source>
        <dbReference type="ARBA" id="ARBA00022840"/>
    </source>
</evidence>
<dbReference type="GO" id="GO:0008654">
    <property type="term" value="P:phospholipid biosynthetic process"/>
    <property type="evidence" value="ECO:0007669"/>
    <property type="project" value="UniProtKB-KW"/>
</dbReference>
<keyword evidence="3" id="KW-0808">Transferase</keyword>
<dbReference type="Gene3D" id="3.40.50.10330">
    <property type="entry name" value="Probable inorganic polyphosphate/atp-NAD kinase, domain 1"/>
    <property type="match status" value="1"/>
</dbReference>
<dbReference type="InterPro" id="IPR045540">
    <property type="entry name" value="YegS/DAGK_C"/>
</dbReference>
<accession>C5BWQ7</accession>
<dbReference type="HOGENOM" id="CLU_045532_2_2_11"/>
<dbReference type="Pfam" id="PF19279">
    <property type="entry name" value="YegS_C"/>
    <property type="match status" value="1"/>
</dbReference>
<evidence type="ECO:0000256" key="1">
    <source>
        <dbReference type="ARBA" id="ARBA00001946"/>
    </source>
</evidence>
<dbReference type="InterPro" id="IPR016064">
    <property type="entry name" value="NAD/diacylglycerol_kinase_sf"/>
</dbReference>
<proteinExistence type="inferred from homology"/>
<dbReference type="GO" id="GO:0016301">
    <property type="term" value="F:kinase activity"/>
    <property type="evidence" value="ECO:0007669"/>
    <property type="project" value="UniProtKB-KW"/>
</dbReference>
<keyword evidence="12" id="KW-1185">Reference proteome</keyword>
<dbReference type="PROSITE" id="PS50146">
    <property type="entry name" value="DAGK"/>
    <property type="match status" value="1"/>
</dbReference>
<keyword evidence="7" id="KW-0444">Lipid biosynthesis</keyword>
<keyword evidence="6" id="KW-0067">ATP-binding</keyword>
<evidence type="ECO:0000256" key="9">
    <source>
        <dbReference type="SAM" id="MobiDB-lite"/>
    </source>
</evidence>
<keyword evidence="5 11" id="KW-0418">Kinase</keyword>
<protein>
    <submittedName>
        <fullName evidence="11">Diacylglycerol kinase catalytic region</fullName>
    </submittedName>
</protein>
<sequence>MRQVLFDGRVTSETIPDPDGPQQNTDPRAASAATAAETAEKVAEHGAPPPPRRAAVVFNPTKVDREVLGAAVDAAAAEADYDETLWIETTEEDPGVDMARQAVSEGVRVVLAAGGDGTVRAVAEGLRGSDVALALIPSGTGNLLARNLDIVLDDVDDAVSTAFAGEQRRIDLGVATMRRPADGGTAERVFLVMGGVGLDAQMLVNTDDELKKKAGWLAYVQAIGRSLTGGRRIALQYRIDGGEPRQARVHTLMVGNVGALAGDVVLLPDAEIDDGVLDVVALRPDGVVGWLSVFFRVLVGHRGMRGQGDSTTLPLNKGGRKRLDSLRYLRGRRIEVRLAESEPFELDGDEMGDVTGFTMTVEPGALAVCVP</sequence>
<reference evidence="11 12" key="1">
    <citation type="journal article" date="2009" name="Stand. Genomic Sci.">
        <title>Complete genome sequence of Beutenbergia cavernae type strain (HKI 0122).</title>
        <authorList>
            <person name="Land M."/>
            <person name="Pukall R."/>
            <person name="Abt B."/>
            <person name="Goker M."/>
            <person name="Rohde M."/>
            <person name="Glavina Del Rio T."/>
            <person name="Tice H."/>
            <person name="Copeland A."/>
            <person name="Cheng J.F."/>
            <person name="Lucas S."/>
            <person name="Chen F."/>
            <person name="Nolan M."/>
            <person name="Bruce D."/>
            <person name="Goodwin L."/>
            <person name="Pitluck S."/>
            <person name="Ivanova N."/>
            <person name="Mavromatis K."/>
            <person name="Ovchinnikova G."/>
            <person name="Pati A."/>
            <person name="Chen A."/>
            <person name="Palaniappan K."/>
            <person name="Hauser L."/>
            <person name="Chang Y.J."/>
            <person name="Jefferies C.C."/>
            <person name="Saunders E."/>
            <person name="Brettin T."/>
            <person name="Detter J.C."/>
            <person name="Han C."/>
            <person name="Chain P."/>
            <person name="Bristow J."/>
            <person name="Eisen J.A."/>
            <person name="Markowitz V."/>
            <person name="Hugenholtz P."/>
            <person name="Kyrpides N.C."/>
            <person name="Klenk H.P."/>
            <person name="Lapidus A."/>
        </authorList>
    </citation>
    <scope>NUCLEOTIDE SEQUENCE [LARGE SCALE GENOMIC DNA]</scope>
    <source>
        <strain evidence="12">ATCC BAA-8 / DSM 12333 / NBRC 16432</strain>
    </source>
</reference>
<feature type="region of interest" description="Disordered" evidence="9">
    <location>
        <begin position="1"/>
        <end position="53"/>
    </location>
</feature>
<dbReference type="GO" id="GO:0005524">
    <property type="term" value="F:ATP binding"/>
    <property type="evidence" value="ECO:0007669"/>
    <property type="project" value="UniProtKB-KW"/>
</dbReference>
<evidence type="ECO:0000256" key="2">
    <source>
        <dbReference type="ARBA" id="ARBA00005983"/>
    </source>
</evidence>
<gene>
    <name evidence="11" type="ordered locus">Bcav_2473</name>
</gene>
<dbReference type="Gene3D" id="2.60.200.40">
    <property type="match status" value="1"/>
</dbReference>
<evidence type="ECO:0000313" key="11">
    <source>
        <dbReference type="EMBL" id="ACQ80723.1"/>
    </source>
</evidence>
<dbReference type="KEGG" id="bcv:Bcav_2473"/>
<evidence type="ECO:0000259" key="10">
    <source>
        <dbReference type="PROSITE" id="PS50146"/>
    </source>
</evidence>